<dbReference type="SUPFAM" id="SSF53649">
    <property type="entry name" value="Alkaline phosphatase-like"/>
    <property type="match status" value="1"/>
</dbReference>
<dbReference type="AlphaFoldDB" id="A0A1Z4C1Z1"/>
<dbReference type="CDD" id="cd16027">
    <property type="entry name" value="SGSH"/>
    <property type="match status" value="1"/>
</dbReference>
<evidence type="ECO:0000256" key="1">
    <source>
        <dbReference type="ARBA" id="ARBA00008779"/>
    </source>
</evidence>
<keyword evidence="3" id="KW-0812">Transmembrane</keyword>
<evidence type="ECO:0000256" key="2">
    <source>
        <dbReference type="ARBA" id="ARBA00022801"/>
    </source>
</evidence>
<dbReference type="PANTHER" id="PTHR43751:SF1">
    <property type="entry name" value="SULFATASE ATSG-RELATED"/>
    <property type="match status" value="1"/>
</dbReference>
<feature type="transmembrane region" description="Helical" evidence="3">
    <location>
        <begin position="21"/>
        <end position="39"/>
    </location>
</feature>
<proteinExistence type="inferred from homology"/>
<organism evidence="5 6">
    <name type="scientific">Methylovulum psychrotolerans</name>
    <dbReference type="NCBI Taxonomy" id="1704499"/>
    <lineage>
        <taxon>Bacteria</taxon>
        <taxon>Pseudomonadati</taxon>
        <taxon>Pseudomonadota</taxon>
        <taxon>Gammaproteobacteria</taxon>
        <taxon>Methylococcales</taxon>
        <taxon>Methylococcaceae</taxon>
        <taxon>Methylovulum</taxon>
    </lineage>
</organism>
<dbReference type="InterPro" id="IPR017850">
    <property type="entry name" value="Alkaline_phosphatase_core_sf"/>
</dbReference>
<sequence length="556" mass="61447">MRPVSVRYDNSSVRVCMKKKAMCKIGLAVMLLLTPMMGWSAKRLNIVIIVGDDWGGPYASAYTGIYGRNLPSNVVKTPNVDRIAQNGVLFKNAYVNAPSCTPSRSSIFTGRYFFNTGGGAVLGGTWDFTIPSFPLLLLDAGYHIGLTSKGWSPGTPRNAPFGGTAHYYQYFGTSVSSFSKSVTKWTAKGMPFEKAKQTMLDQVRGNFEAFLADRKPDQPFFYWFGPTNTHRTWVKGSGKALWGIEPDSLKDQLPVYLPNNPEVREDMADYLGEIQALDAYIGVLLKKLEEIGELDNTIIVATGDNGPGGFPRGKWNLYDFGVATPLVVWYPHSTGGRVVTDFTTLMDLAPTFLEVAGVAIPPKTDGRSLLNILTSPLSGQVDPQRTFAITGEERHNAKARDDSLPYPARALRTARYLYIRNFAPDRWPMGCPYVAAHVPYVFHDIGEPSPTYDWIITNRSIPSAADYFTWAFAKRPAEELYDAHKDPGQINNVADDPMYADIKKSLAEKLLAELKKAGDPRVIGDGGTFDRPPYTDLKTVACQDTIPLNWAPGSHH</sequence>
<dbReference type="Proteomes" id="UP000197019">
    <property type="component" value="Chromosome"/>
</dbReference>
<reference evidence="5 6" key="1">
    <citation type="submission" date="2017-06" db="EMBL/GenBank/DDBJ databases">
        <title>Genome Sequencing of the methanotroph Methylovulum psychrotolerants str. HV10-M2 isolated from a high-altitude environment.</title>
        <authorList>
            <person name="Mateos-Rivera A."/>
        </authorList>
    </citation>
    <scope>NUCLEOTIDE SEQUENCE [LARGE SCALE GENOMIC DNA]</scope>
    <source>
        <strain evidence="5 6">HV10_M2</strain>
    </source>
</reference>
<keyword evidence="6" id="KW-1185">Reference proteome</keyword>
<comment type="similarity">
    <text evidence="1">Belongs to the sulfatase family.</text>
</comment>
<evidence type="ECO:0000313" key="6">
    <source>
        <dbReference type="Proteomes" id="UP000197019"/>
    </source>
</evidence>
<dbReference type="KEGG" id="mpsy:CEK71_16615"/>
<protein>
    <submittedName>
        <fullName evidence="5">Sulfatase</fullName>
    </submittedName>
</protein>
<evidence type="ECO:0000259" key="4">
    <source>
        <dbReference type="Pfam" id="PF00884"/>
    </source>
</evidence>
<gene>
    <name evidence="5" type="ORF">CEK71_16615</name>
</gene>
<dbReference type="EMBL" id="CP022129">
    <property type="protein sequence ID" value="ASF47552.1"/>
    <property type="molecule type" value="Genomic_DNA"/>
</dbReference>
<evidence type="ECO:0000256" key="3">
    <source>
        <dbReference type="SAM" id="Phobius"/>
    </source>
</evidence>
<dbReference type="Gene3D" id="3.40.720.10">
    <property type="entry name" value="Alkaline Phosphatase, subunit A"/>
    <property type="match status" value="1"/>
</dbReference>
<keyword evidence="2" id="KW-0378">Hydrolase</keyword>
<dbReference type="Pfam" id="PF00884">
    <property type="entry name" value="Sulfatase"/>
    <property type="match status" value="1"/>
</dbReference>
<keyword evidence="3" id="KW-0472">Membrane</keyword>
<dbReference type="InterPro" id="IPR052701">
    <property type="entry name" value="GAG_Ulvan_Degrading_Sulfatases"/>
</dbReference>
<dbReference type="InterPro" id="IPR024607">
    <property type="entry name" value="Sulfatase_CS"/>
</dbReference>
<accession>A0A1Z4C1Z1</accession>
<name>A0A1Z4C1Z1_9GAMM</name>
<keyword evidence="3" id="KW-1133">Transmembrane helix</keyword>
<feature type="domain" description="Sulfatase N-terminal" evidence="4">
    <location>
        <begin position="45"/>
        <end position="358"/>
    </location>
</feature>
<dbReference type="PROSITE" id="PS00523">
    <property type="entry name" value="SULFATASE_1"/>
    <property type="match status" value="1"/>
</dbReference>
<evidence type="ECO:0000313" key="5">
    <source>
        <dbReference type="EMBL" id="ASF47552.1"/>
    </source>
</evidence>
<dbReference type="PANTHER" id="PTHR43751">
    <property type="entry name" value="SULFATASE"/>
    <property type="match status" value="1"/>
</dbReference>
<dbReference type="GO" id="GO:0016787">
    <property type="term" value="F:hydrolase activity"/>
    <property type="evidence" value="ECO:0007669"/>
    <property type="project" value="UniProtKB-KW"/>
</dbReference>
<dbReference type="InterPro" id="IPR000917">
    <property type="entry name" value="Sulfatase_N"/>
</dbReference>